<dbReference type="PANTHER" id="PTHR39639">
    <property type="entry name" value="CHROMOSOME 16, WHOLE GENOME SHOTGUN SEQUENCE"/>
    <property type="match status" value="1"/>
</dbReference>
<dbReference type="InterPro" id="IPR004919">
    <property type="entry name" value="GmrSD_N"/>
</dbReference>
<dbReference type="OrthoDB" id="9770340at2"/>
<dbReference type="AlphaFoldDB" id="A0A371IZ63"/>
<reference evidence="2 3" key="1">
    <citation type="journal article" date="2017" name="Genome Announc.">
        <title>Draft Genome Sequence of Romboutsia weinsteinii sp. nov. Strain CCRI-19649(T) Isolated from Surface Water.</title>
        <authorList>
            <person name="Maheux A.F."/>
            <person name="Boudreau D.K."/>
            <person name="Berube E."/>
            <person name="Boissinot M."/>
            <person name="Cantin P."/>
            <person name="Raymond F."/>
            <person name="Corbeil J."/>
            <person name="Omar R.F."/>
            <person name="Bergeron M.G."/>
        </authorList>
    </citation>
    <scope>NUCLEOTIDE SEQUENCE [LARGE SCALE GENOMIC DNA]</scope>
    <source>
        <strain evidence="2 3">CCRI-19649</strain>
    </source>
</reference>
<dbReference type="Proteomes" id="UP000215694">
    <property type="component" value="Unassembled WGS sequence"/>
</dbReference>
<evidence type="ECO:0000313" key="3">
    <source>
        <dbReference type="Proteomes" id="UP000215694"/>
    </source>
</evidence>
<dbReference type="Pfam" id="PF03235">
    <property type="entry name" value="GmrSD_N"/>
    <property type="match status" value="1"/>
</dbReference>
<proteinExistence type="predicted"/>
<evidence type="ECO:0000313" key="2">
    <source>
        <dbReference type="EMBL" id="RDY25769.1"/>
    </source>
</evidence>
<accession>A0A371IZ63</accession>
<dbReference type="EMBL" id="NOJY02000048">
    <property type="protein sequence ID" value="RDY25769.1"/>
    <property type="molecule type" value="Genomic_DNA"/>
</dbReference>
<feature type="domain" description="GmrSD restriction endonucleases N-terminal" evidence="1">
    <location>
        <begin position="48"/>
        <end position="195"/>
    </location>
</feature>
<sequence>MKEIYVELNEDLIELDDDREEVLLKDKYENGQLRILRTSMDFPLKNLQDMLQDKDYLDINPSYQRRNRWDKRKKSLLIESLLMNIPIPPVFLFEKDYNSYEVMDGLQRLSTINEFLNNELRLSSLEYWTELNGKTFKDLPDIIKRGLLRRTVSAIVLLAESSREIDESDIRMVLFKRLNTGGIQLNQQELRNALYPGAFNNMIIDISKHDLFREVWGIPRYIEDEDENPIKELVENNLYKTMGDCEIILRFFAIREAYIKDKKSSLKRMLDLCVINHSGDTEGCLVGMKELYIDTLFALRNIFGDELFVLKKVDKLSTSLCDALMVAYTLVDNLADYSTIRESLDKQLNSKDGYEILTGKRGTSQSIIDRVILAKQILTGEI</sequence>
<organism evidence="2 3">
    <name type="scientific">Romboutsia weinsteinii</name>
    <dbReference type="NCBI Taxonomy" id="2020949"/>
    <lineage>
        <taxon>Bacteria</taxon>
        <taxon>Bacillati</taxon>
        <taxon>Bacillota</taxon>
        <taxon>Clostridia</taxon>
        <taxon>Peptostreptococcales</taxon>
        <taxon>Peptostreptococcaceae</taxon>
        <taxon>Romboutsia</taxon>
    </lineage>
</organism>
<comment type="caution">
    <text evidence="2">The sequence shown here is derived from an EMBL/GenBank/DDBJ whole genome shotgun (WGS) entry which is preliminary data.</text>
</comment>
<keyword evidence="3" id="KW-1185">Reference proteome</keyword>
<protein>
    <submittedName>
        <fullName evidence="2">DUF262 domain-containing protein</fullName>
    </submittedName>
</protein>
<dbReference type="PANTHER" id="PTHR39639:SF1">
    <property type="entry name" value="DUF262 DOMAIN-CONTAINING PROTEIN"/>
    <property type="match status" value="1"/>
</dbReference>
<dbReference type="RefSeq" id="WP_094369346.1">
    <property type="nucleotide sequence ID" value="NZ_NOJY02000048.1"/>
</dbReference>
<gene>
    <name evidence="2" type="ORF">CHL78_016495</name>
</gene>
<name>A0A371IZ63_9FIRM</name>
<evidence type="ECO:0000259" key="1">
    <source>
        <dbReference type="Pfam" id="PF03235"/>
    </source>
</evidence>